<dbReference type="EMBL" id="DVOS01000055">
    <property type="protein sequence ID" value="HIV23528.1"/>
    <property type="molecule type" value="Genomic_DNA"/>
</dbReference>
<reference evidence="2" key="1">
    <citation type="submission" date="2020-10" db="EMBL/GenBank/DDBJ databases">
        <authorList>
            <person name="Gilroy R."/>
        </authorList>
    </citation>
    <scope>NUCLEOTIDE SEQUENCE</scope>
    <source>
        <strain evidence="2">ChiBcec6-7307</strain>
    </source>
</reference>
<evidence type="ECO:0000313" key="2">
    <source>
        <dbReference type="EMBL" id="HIV23528.1"/>
    </source>
</evidence>
<protein>
    <submittedName>
        <fullName evidence="2">WYL domain-containing transcriptional regulator</fullName>
    </submittedName>
</protein>
<dbReference type="PANTHER" id="PTHR34580">
    <property type="match status" value="1"/>
</dbReference>
<evidence type="ECO:0000259" key="1">
    <source>
        <dbReference type="PROSITE" id="PS50181"/>
    </source>
</evidence>
<name>A0A9D1P0V9_9FIRM</name>
<sequence>MITQKATILCVYEILKTYTDENHILPAEKIREKLKLIYDVDMERRAVYRNIEALRSMGIEIEGYRENREGYYLAEREFELPEIRLLCDAVAGSDMIKEETGKTMIKKLIGTQSIFQGRMLQKTVFVKSGKKTWNKQLFYNIDALNVAINQGCKVKAKLMEFSFDHGLKERTDSPAVFSPYGTIWAEGNYYILAKREEAEGLEHFRIDLIKDIEPLERGVDMIFGSFNPGEYARRYILEHGEHREVYTISCREELWQKLEEAFGADAEVMKKEGTEISVKISAVPSAVRSWVLEHLDECDILSPKKFREEIQTVVQKAWQKYWR</sequence>
<dbReference type="AlphaFoldDB" id="A0A9D1P0V9"/>
<feature type="domain" description="F-box" evidence="1">
    <location>
        <begin position="277"/>
        <end position="323"/>
    </location>
</feature>
<gene>
    <name evidence="2" type="ORF">IAC80_06275</name>
</gene>
<evidence type="ECO:0000313" key="3">
    <source>
        <dbReference type="Proteomes" id="UP000886889"/>
    </source>
</evidence>
<accession>A0A9D1P0V9</accession>
<organism evidence="2 3">
    <name type="scientific">Candidatus Merdiplasma excrementigallinarum</name>
    <dbReference type="NCBI Taxonomy" id="2840864"/>
    <lineage>
        <taxon>Bacteria</taxon>
        <taxon>Bacillati</taxon>
        <taxon>Bacillota</taxon>
        <taxon>Clostridia</taxon>
        <taxon>Lachnospirales</taxon>
        <taxon>Lachnospiraceae</taxon>
        <taxon>Lachnospiraceae incertae sedis</taxon>
        <taxon>Candidatus Merdiplasma</taxon>
    </lineage>
</organism>
<proteinExistence type="predicted"/>
<dbReference type="InterPro" id="IPR001810">
    <property type="entry name" value="F-box_dom"/>
</dbReference>
<dbReference type="InterPro" id="IPR051534">
    <property type="entry name" value="CBASS_pafABC_assoc_protein"/>
</dbReference>
<dbReference type="PANTHER" id="PTHR34580:SF1">
    <property type="entry name" value="PROTEIN PAFC"/>
    <property type="match status" value="1"/>
</dbReference>
<dbReference type="Proteomes" id="UP000886889">
    <property type="component" value="Unassembled WGS sequence"/>
</dbReference>
<dbReference type="PROSITE" id="PS50181">
    <property type="entry name" value="FBOX"/>
    <property type="match status" value="1"/>
</dbReference>
<comment type="caution">
    <text evidence="2">The sequence shown here is derived from an EMBL/GenBank/DDBJ whole genome shotgun (WGS) entry which is preliminary data.</text>
</comment>
<reference evidence="2" key="2">
    <citation type="journal article" date="2021" name="PeerJ">
        <title>Extensive microbial diversity within the chicken gut microbiome revealed by metagenomics and culture.</title>
        <authorList>
            <person name="Gilroy R."/>
            <person name="Ravi A."/>
            <person name="Getino M."/>
            <person name="Pursley I."/>
            <person name="Horton D.L."/>
            <person name="Alikhan N.F."/>
            <person name="Baker D."/>
            <person name="Gharbi K."/>
            <person name="Hall N."/>
            <person name="Watson M."/>
            <person name="Adriaenssens E.M."/>
            <person name="Foster-Nyarko E."/>
            <person name="Jarju S."/>
            <person name="Secka A."/>
            <person name="Antonio M."/>
            <person name="Oren A."/>
            <person name="Chaudhuri R.R."/>
            <person name="La Ragione R."/>
            <person name="Hildebrand F."/>
            <person name="Pallen M.J."/>
        </authorList>
    </citation>
    <scope>NUCLEOTIDE SEQUENCE</scope>
    <source>
        <strain evidence="2">ChiBcec6-7307</strain>
    </source>
</reference>